<dbReference type="Proteomes" id="UP001595884">
    <property type="component" value="Unassembled WGS sequence"/>
</dbReference>
<evidence type="ECO:0008006" key="3">
    <source>
        <dbReference type="Google" id="ProtNLM"/>
    </source>
</evidence>
<organism evidence="1 2">
    <name type="scientific">Glutamicibacter bergerei</name>
    <dbReference type="NCBI Taxonomy" id="256702"/>
    <lineage>
        <taxon>Bacteria</taxon>
        <taxon>Bacillati</taxon>
        <taxon>Actinomycetota</taxon>
        <taxon>Actinomycetes</taxon>
        <taxon>Micrococcales</taxon>
        <taxon>Micrococcaceae</taxon>
        <taxon>Glutamicibacter</taxon>
    </lineage>
</organism>
<dbReference type="RefSeq" id="WP_346058691.1">
    <property type="nucleotide sequence ID" value="NZ_BAAAVQ010000002.1"/>
</dbReference>
<evidence type="ECO:0000313" key="2">
    <source>
        <dbReference type="Proteomes" id="UP001595884"/>
    </source>
</evidence>
<reference evidence="2" key="1">
    <citation type="journal article" date="2019" name="Int. J. Syst. Evol. Microbiol.">
        <title>The Global Catalogue of Microorganisms (GCM) 10K type strain sequencing project: providing services to taxonomists for standard genome sequencing and annotation.</title>
        <authorList>
            <consortium name="The Broad Institute Genomics Platform"/>
            <consortium name="The Broad Institute Genome Sequencing Center for Infectious Disease"/>
            <person name="Wu L."/>
            <person name="Ma J."/>
        </authorList>
    </citation>
    <scope>NUCLEOTIDE SEQUENCE [LARGE SCALE GENOMIC DNA]</scope>
    <source>
        <strain evidence="2">CGMCC 1.12849</strain>
    </source>
</reference>
<sequence length="538" mass="60636">MGALDGYDRPAHELGESIRGALTVYVEDSTNGDVYVLTDIFGSSMVFQYASDQDIYISSSLPKLLSVLTSMQIKPEKSLKYAAMLASSNSGGLIDAPYVGMQVLGQFEYLKIQKSRLSSETYPLRDRIFEELRGYKTDLGKLRQLVVTDIANNVAAASEYQTRSHICHISGRLEERVLLAAIRKSGFEHVYTMHLAGSINGENAENALGLAGNYKYPVSGNPGYEIAMMAGEPTEDSRWRLHETAGLLLGPATPGLRSTNSLVLTAGFSKMFRDPWGSFVEESATQPSSQLQFARSIMGPLGNARGDTYGTLLSDSLITEVMGNIESIFKKIRNFNLPHDVKRNFLWLATQGRYLDGETSRSLSPYVARFDPLYSPWLLPTSWSYSKTDRARNYLPLDIISDLDMEIVSFPYNKAIEVEPYFSERPLARRRSFNHPPSDIELNWSNRPSFVSHRVTQEYSQEELALASRLGIPVRNAAYANTYRRSILEFMEIIDDEVLEECFNLSSLNKLLRNSPRRLADYRAMKMIHDCLAWYVQE</sequence>
<comment type="caution">
    <text evidence="1">The sequence shown here is derived from an EMBL/GenBank/DDBJ whole genome shotgun (WGS) entry which is preliminary data.</text>
</comment>
<accession>A0ABV9MK15</accession>
<dbReference type="EMBL" id="JBHSHE010000018">
    <property type="protein sequence ID" value="MFC4715489.1"/>
    <property type="molecule type" value="Genomic_DNA"/>
</dbReference>
<keyword evidence="2" id="KW-1185">Reference proteome</keyword>
<protein>
    <recommendedName>
        <fullName evidence="3">Serine hydrolase</fullName>
    </recommendedName>
</protein>
<gene>
    <name evidence="1" type="ORF">ACFO7V_04970</name>
</gene>
<name>A0ABV9MK15_9MICC</name>
<proteinExistence type="predicted"/>
<evidence type="ECO:0000313" key="1">
    <source>
        <dbReference type="EMBL" id="MFC4715489.1"/>
    </source>
</evidence>